<comment type="caution">
    <text evidence="1">The sequence shown here is derived from an EMBL/GenBank/DDBJ whole genome shotgun (WGS) entry which is preliminary data.</text>
</comment>
<keyword evidence="2" id="KW-1185">Reference proteome</keyword>
<dbReference type="Proteomes" id="UP000216444">
    <property type="component" value="Unassembled WGS sequence"/>
</dbReference>
<accession>A0A261FE16</accession>
<name>A0A261FE16_9BIFI</name>
<proteinExistence type="predicted"/>
<evidence type="ECO:0000313" key="1">
    <source>
        <dbReference type="EMBL" id="OZG57387.1"/>
    </source>
</evidence>
<organism evidence="1 2">
    <name type="scientific">Bifidobacterium tissieri</name>
    <dbReference type="NCBI Taxonomy" id="1630162"/>
    <lineage>
        <taxon>Bacteria</taxon>
        <taxon>Bacillati</taxon>
        <taxon>Actinomycetota</taxon>
        <taxon>Actinomycetes</taxon>
        <taxon>Bifidobacteriales</taxon>
        <taxon>Bifidobacteriaceae</taxon>
        <taxon>Bifidobacterium</taxon>
    </lineage>
</organism>
<sequence>MTVSRTLVDDRAIRAILSIRRRLGWVNKA</sequence>
<evidence type="ECO:0000313" key="2">
    <source>
        <dbReference type="Proteomes" id="UP000216444"/>
    </source>
</evidence>
<gene>
    <name evidence="1" type="ORF">BTIS_1481</name>
</gene>
<protein>
    <submittedName>
        <fullName evidence="1">Uncharacterized protein</fullName>
    </submittedName>
</protein>
<dbReference type="AlphaFoldDB" id="A0A261FE16"/>
<reference evidence="1 2" key="1">
    <citation type="journal article" date="2017" name="BMC Genomics">
        <title>Comparative genomic and phylogenomic analyses of the Bifidobacteriaceae family.</title>
        <authorList>
            <person name="Lugli G.A."/>
            <person name="Milani C."/>
            <person name="Turroni F."/>
            <person name="Duranti S."/>
            <person name="Mancabelli L."/>
            <person name="Mangifesta M."/>
            <person name="Ferrario C."/>
            <person name="Modesto M."/>
            <person name="Mattarelli P."/>
            <person name="Jiri K."/>
            <person name="van Sinderen D."/>
            <person name="Ventura M."/>
        </authorList>
    </citation>
    <scope>NUCLEOTIDE SEQUENCE [LARGE SCALE GENOMIC DNA]</scope>
    <source>
        <strain evidence="1 2">DSM 100201</strain>
    </source>
</reference>
<dbReference type="EMBL" id="MWWV01000009">
    <property type="protein sequence ID" value="OZG57387.1"/>
    <property type="molecule type" value="Genomic_DNA"/>
</dbReference>